<reference evidence="1 2" key="1">
    <citation type="submission" date="2023-07" db="EMBL/GenBank/DDBJ databases">
        <title>Alkalimonas sp., MEB108 novel, alkaliphilic bacterium isolated from Lonar Lake, India.</title>
        <authorList>
            <person name="Joshi A."/>
            <person name="Thite S."/>
        </authorList>
    </citation>
    <scope>NUCLEOTIDE SEQUENCE [LARGE SCALE GENOMIC DNA]</scope>
    <source>
        <strain evidence="1 2">MEB108</strain>
    </source>
</reference>
<protein>
    <submittedName>
        <fullName evidence="1">Uncharacterized protein</fullName>
    </submittedName>
</protein>
<evidence type="ECO:0000313" key="2">
    <source>
        <dbReference type="Proteomes" id="UP001336314"/>
    </source>
</evidence>
<dbReference type="EMBL" id="JAUHLI010000023">
    <property type="protein sequence ID" value="MEE2003147.1"/>
    <property type="molecule type" value="Genomic_DNA"/>
</dbReference>
<dbReference type="RefSeq" id="WP_330130196.1">
    <property type="nucleotide sequence ID" value="NZ_JAUHLI010000023.1"/>
</dbReference>
<gene>
    <name evidence="1" type="ORF">QWY20_16965</name>
</gene>
<accession>A0ABU7J9I5</accession>
<comment type="caution">
    <text evidence="1">The sequence shown here is derived from an EMBL/GenBank/DDBJ whole genome shotgun (WGS) entry which is preliminary data.</text>
</comment>
<proteinExistence type="predicted"/>
<dbReference type="Proteomes" id="UP001336314">
    <property type="component" value="Unassembled WGS sequence"/>
</dbReference>
<sequence>MKKCGGVLTDWFQYQVDSGDSVIFGTVIEDPNRRFFRGQSIVTSTVISIDRERGIAETMYSVYKLMAENSTDENVRHKFSLSYGGARFHADMNCIVRDPKGLHCMA</sequence>
<name>A0ABU7J9I5_9GAMM</name>
<keyword evidence="2" id="KW-1185">Reference proteome</keyword>
<evidence type="ECO:0000313" key="1">
    <source>
        <dbReference type="EMBL" id="MEE2003147.1"/>
    </source>
</evidence>
<organism evidence="1 2">
    <name type="scientific">Alkalimonas cellulosilytica</name>
    <dbReference type="NCBI Taxonomy" id="3058395"/>
    <lineage>
        <taxon>Bacteria</taxon>
        <taxon>Pseudomonadati</taxon>
        <taxon>Pseudomonadota</taxon>
        <taxon>Gammaproteobacteria</taxon>
        <taxon>Alkalimonas</taxon>
    </lineage>
</organism>